<evidence type="ECO:0000313" key="3">
    <source>
        <dbReference type="Proteomes" id="UP000634004"/>
    </source>
</evidence>
<evidence type="ECO:0008006" key="4">
    <source>
        <dbReference type="Google" id="ProtNLM"/>
    </source>
</evidence>
<dbReference type="PROSITE" id="PS51257">
    <property type="entry name" value="PROKAR_LIPOPROTEIN"/>
    <property type="match status" value="1"/>
</dbReference>
<accession>A0A8J3G2V2</accession>
<reference evidence="2" key="1">
    <citation type="journal article" date="2014" name="Int. J. Syst. Evol. Microbiol.">
        <title>Complete genome sequence of Corynebacterium casei LMG S-19264T (=DSM 44701T), isolated from a smear-ripened cheese.</title>
        <authorList>
            <consortium name="US DOE Joint Genome Institute (JGI-PGF)"/>
            <person name="Walter F."/>
            <person name="Albersmeier A."/>
            <person name="Kalinowski J."/>
            <person name="Ruckert C."/>
        </authorList>
    </citation>
    <scope>NUCLEOTIDE SEQUENCE</scope>
    <source>
        <strain evidence="2">KCTC 32513</strain>
    </source>
</reference>
<feature type="signal peptide" evidence="1">
    <location>
        <begin position="1"/>
        <end position="21"/>
    </location>
</feature>
<keyword evidence="3" id="KW-1185">Reference proteome</keyword>
<proteinExistence type="predicted"/>
<dbReference type="Proteomes" id="UP000634004">
    <property type="component" value="Unassembled WGS sequence"/>
</dbReference>
<dbReference type="AlphaFoldDB" id="A0A8J3G2V2"/>
<evidence type="ECO:0000256" key="1">
    <source>
        <dbReference type="SAM" id="SignalP"/>
    </source>
</evidence>
<reference evidence="2" key="2">
    <citation type="submission" date="2020-09" db="EMBL/GenBank/DDBJ databases">
        <authorList>
            <person name="Sun Q."/>
            <person name="Kim S."/>
        </authorList>
    </citation>
    <scope>NUCLEOTIDE SEQUENCE</scope>
    <source>
        <strain evidence="2">KCTC 32513</strain>
    </source>
</reference>
<protein>
    <recommendedName>
        <fullName evidence="4">Lipoprotein</fullName>
    </recommendedName>
</protein>
<sequence length="135" mass="14613">MIRSVSILACAGLMTGCATYAQTPQSAVYGATLRDTPDSATRDMIRTYVRDVIGPDYIVDIDALTRSDKLRAVDRGRGHVSGRPIPVPDVTFKLELVEMYEGEPICRLVPQGEIADAPVLVIPPEVACQLLPSTL</sequence>
<organism evidence="2 3">
    <name type="scientific">Algimonas arctica</name>
    <dbReference type="NCBI Taxonomy" id="1479486"/>
    <lineage>
        <taxon>Bacteria</taxon>
        <taxon>Pseudomonadati</taxon>
        <taxon>Pseudomonadota</taxon>
        <taxon>Alphaproteobacteria</taxon>
        <taxon>Maricaulales</taxon>
        <taxon>Robiginitomaculaceae</taxon>
        <taxon>Algimonas</taxon>
    </lineage>
</organism>
<dbReference type="RefSeq" id="WP_189498379.1">
    <property type="nucleotide sequence ID" value="NZ_BMZH01000009.1"/>
</dbReference>
<name>A0A8J3G2V2_9PROT</name>
<comment type="caution">
    <text evidence="2">The sequence shown here is derived from an EMBL/GenBank/DDBJ whole genome shotgun (WGS) entry which is preliminary data.</text>
</comment>
<dbReference type="EMBL" id="BMZH01000009">
    <property type="protein sequence ID" value="GHA98654.1"/>
    <property type="molecule type" value="Genomic_DNA"/>
</dbReference>
<feature type="chain" id="PRO_5035275429" description="Lipoprotein" evidence="1">
    <location>
        <begin position="22"/>
        <end position="135"/>
    </location>
</feature>
<keyword evidence="1" id="KW-0732">Signal</keyword>
<evidence type="ECO:0000313" key="2">
    <source>
        <dbReference type="EMBL" id="GHA98654.1"/>
    </source>
</evidence>
<gene>
    <name evidence="2" type="ORF">GCM10009069_21980</name>
</gene>